<dbReference type="PROSITE" id="PS50878">
    <property type="entry name" value="RT_POL"/>
    <property type="match status" value="1"/>
</dbReference>
<gene>
    <name evidence="3" type="ORF">MTR67_047445</name>
</gene>
<keyword evidence="1" id="KW-0472">Membrane</keyword>
<dbReference type="PANTHER" id="PTHR46890">
    <property type="entry name" value="NON-LTR RETROLELEMENT REVERSE TRANSCRIPTASE-LIKE PROTEIN-RELATED"/>
    <property type="match status" value="1"/>
</dbReference>
<dbReference type="Proteomes" id="UP001234989">
    <property type="component" value="Chromosome 11"/>
</dbReference>
<keyword evidence="4" id="KW-1185">Reference proteome</keyword>
<organism evidence="3 4">
    <name type="scientific">Solanum verrucosum</name>
    <dbReference type="NCBI Taxonomy" id="315347"/>
    <lineage>
        <taxon>Eukaryota</taxon>
        <taxon>Viridiplantae</taxon>
        <taxon>Streptophyta</taxon>
        <taxon>Embryophyta</taxon>
        <taxon>Tracheophyta</taxon>
        <taxon>Spermatophyta</taxon>
        <taxon>Magnoliopsida</taxon>
        <taxon>eudicotyledons</taxon>
        <taxon>Gunneridae</taxon>
        <taxon>Pentapetalae</taxon>
        <taxon>asterids</taxon>
        <taxon>lamiids</taxon>
        <taxon>Solanales</taxon>
        <taxon>Solanaceae</taxon>
        <taxon>Solanoideae</taxon>
        <taxon>Solaneae</taxon>
        <taxon>Solanum</taxon>
    </lineage>
</organism>
<dbReference type="Pfam" id="PF00078">
    <property type="entry name" value="RVT_1"/>
    <property type="match status" value="1"/>
</dbReference>
<dbReference type="InterPro" id="IPR043502">
    <property type="entry name" value="DNA/RNA_pol_sf"/>
</dbReference>
<feature type="domain" description="Reverse transcriptase" evidence="2">
    <location>
        <begin position="1"/>
        <end position="202"/>
    </location>
</feature>
<evidence type="ECO:0000256" key="1">
    <source>
        <dbReference type="SAM" id="Phobius"/>
    </source>
</evidence>
<name>A0AAF0UXV4_SOLVR</name>
<protein>
    <recommendedName>
        <fullName evidence="2">Reverse transcriptase domain-containing protein</fullName>
    </recommendedName>
</protein>
<sequence length="202" mass="22877">MAFIKGRKIIDAVLVANEAVGSRQKQGKQGILCKLDIEKAYDHVNWAYLLRELNRMGFGQKWIKWVKFCISTVSFSVIINGSPTGFFRTQKGLRQGDPLSSFLFLLAMAGLNSMVKTANMHGWLRGFNMARERSDNLEVTHLQYADDTLIFCDADEEQIKILRVILVLLSGLHINRRKGFLYPINEAQPSGAIKTRATISKR</sequence>
<reference evidence="3" key="1">
    <citation type="submission" date="2023-08" db="EMBL/GenBank/DDBJ databases">
        <title>A de novo genome assembly of Solanum verrucosum Schlechtendal, a Mexican diploid species geographically isolated from the other diploid A-genome species in potato relatives.</title>
        <authorList>
            <person name="Hosaka K."/>
        </authorList>
    </citation>
    <scope>NUCLEOTIDE SEQUENCE</scope>
    <source>
        <tissue evidence="3">Young leaves</tissue>
    </source>
</reference>
<dbReference type="InterPro" id="IPR000477">
    <property type="entry name" value="RT_dom"/>
</dbReference>
<dbReference type="InterPro" id="IPR052343">
    <property type="entry name" value="Retrotransposon-Effector_Assoc"/>
</dbReference>
<evidence type="ECO:0000313" key="3">
    <source>
        <dbReference type="EMBL" id="WMV54060.1"/>
    </source>
</evidence>
<keyword evidence="1" id="KW-1133">Transmembrane helix</keyword>
<evidence type="ECO:0000259" key="2">
    <source>
        <dbReference type="PROSITE" id="PS50878"/>
    </source>
</evidence>
<feature type="transmembrane region" description="Helical" evidence="1">
    <location>
        <begin position="65"/>
        <end position="87"/>
    </location>
</feature>
<keyword evidence="1" id="KW-0812">Transmembrane</keyword>
<feature type="transmembrane region" description="Helical" evidence="1">
    <location>
        <begin position="99"/>
        <end position="115"/>
    </location>
</feature>
<dbReference type="PANTHER" id="PTHR46890:SF50">
    <property type="entry name" value="RNA-DIRECTED DNA POLYMERASE, EUKARYOTA, REVERSE TRANSCRIPTASE ZINC-BINDING DOMAIN PROTEIN-RELATED"/>
    <property type="match status" value="1"/>
</dbReference>
<dbReference type="AlphaFoldDB" id="A0AAF0UXV4"/>
<dbReference type="EMBL" id="CP133622">
    <property type="protein sequence ID" value="WMV54060.1"/>
    <property type="molecule type" value="Genomic_DNA"/>
</dbReference>
<accession>A0AAF0UXV4</accession>
<proteinExistence type="predicted"/>
<dbReference type="SUPFAM" id="SSF56672">
    <property type="entry name" value="DNA/RNA polymerases"/>
    <property type="match status" value="1"/>
</dbReference>
<evidence type="ECO:0000313" key="4">
    <source>
        <dbReference type="Proteomes" id="UP001234989"/>
    </source>
</evidence>